<name>A0A8R1TSN0_ONCVO</name>
<evidence type="ECO:0000313" key="3">
    <source>
        <dbReference type="Proteomes" id="UP000024404"/>
    </source>
</evidence>
<dbReference type="Proteomes" id="UP000024404">
    <property type="component" value="Unassembled WGS sequence"/>
</dbReference>
<dbReference type="OMA" id="DIMNRGD"/>
<keyword evidence="1" id="KW-0812">Transmembrane</keyword>
<keyword evidence="1" id="KW-1133">Transmembrane helix</keyword>
<accession>A0A8R1TSN0</accession>
<proteinExistence type="predicted"/>
<feature type="transmembrane region" description="Helical" evidence="1">
    <location>
        <begin position="619"/>
        <end position="641"/>
    </location>
</feature>
<dbReference type="EMBL" id="CMVM020000121">
    <property type="status" value="NOT_ANNOTATED_CDS"/>
    <property type="molecule type" value="Genomic_DNA"/>
</dbReference>
<evidence type="ECO:0000256" key="1">
    <source>
        <dbReference type="SAM" id="Phobius"/>
    </source>
</evidence>
<keyword evidence="3" id="KW-1185">Reference proteome</keyword>
<organism evidence="2 3">
    <name type="scientific">Onchocerca volvulus</name>
    <dbReference type="NCBI Taxonomy" id="6282"/>
    <lineage>
        <taxon>Eukaryota</taxon>
        <taxon>Metazoa</taxon>
        <taxon>Ecdysozoa</taxon>
        <taxon>Nematoda</taxon>
        <taxon>Chromadorea</taxon>
        <taxon>Rhabditida</taxon>
        <taxon>Spirurina</taxon>
        <taxon>Spiruromorpha</taxon>
        <taxon>Filarioidea</taxon>
        <taxon>Onchocercidae</taxon>
        <taxon>Onchocerca</taxon>
    </lineage>
</organism>
<sequence>MSKSGGKLKVGKHQVELILRNNSVNLSKELKYSKWIASQAEMEPKDISEVKYFRLKLLPEQYCYAEYYYPENEPYRVYFHKVSNRWFIYKIYQRISDIYAIDNFNAKVYYMGIIPDDIMNRGDFHEINDFISTVSVLHGDYNRKLELQHVTGGGFRPNLRSMKDHKVLPTFLASYAREQKRGPSMIKILIDRDIADIRAYQQKRLQNIEKNLEKNNIAKQIKTFISNHKHWVRARKRMSNYATLQHKIRKTVPFKRYSATRLIALKGITISDLCNELIDYPIWVGFHYYFMRVINKNGINIVYDDINYAVQEGNKLRHLRVMPSRYANKPQATTIFGETKVYSKRQISLDHWPLNNYPPSIESVSGYSTITKMSTATTSPDSWQNDWKMQPRHDEYDHRLTETTIPDVRDTRIRGDEQFAIRINKELNKRINFALADIEILISRTILNYKMDPRMIATCDADNIPVFLDRPGDMKWLKKAESYINSILIKDNPTIEEKKDLKVLYYAKQRYEQTLSKYDNYPKFQPENGKTLSFGIIQSDQTTSTHLYINDSWRNIIDSNRIPSNILQILKLLITDRDAWPLDSDFSNLTLVDRADRISIPRVVEFLHRYHLRNNGMKFLAIGILTFIALLLLSFTVILVFTQNTDDLDYCPTHVMGFDPQNPYQMKWMQNILNIKSPIKYDKSNISFVHFFMLDD</sequence>
<protein>
    <submittedName>
        <fullName evidence="2">Uncharacterized protein</fullName>
    </submittedName>
</protein>
<evidence type="ECO:0000313" key="2">
    <source>
        <dbReference type="EnsemblMetazoa" id="OVOC3729.1"/>
    </source>
</evidence>
<keyword evidence="1" id="KW-0472">Membrane</keyword>
<dbReference type="EnsemblMetazoa" id="OVOC3729.1">
    <property type="protein sequence ID" value="OVOC3729.1"/>
    <property type="gene ID" value="WBGene00240538"/>
</dbReference>
<dbReference type="AlphaFoldDB" id="A0A8R1TSN0"/>
<reference evidence="3" key="1">
    <citation type="submission" date="2013-10" db="EMBL/GenBank/DDBJ databases">
        <title>Genome sequencing of Onchocerca volvulus.</title>
        <authorList>
            <person name="Cotton J."/>
            <person name="Tsai J."/>
            <person name="Stanley E."/>
            <person name="Tracey A."/>
            <person name="Holroyd N."/>
            <person name="Lustigman S."/>
            <person name="Berriman M."/>
        </authorList>
    </citation>
    <scope>NUCLEOTIDE SEQUENCE</scope>
</reference>
<reference evidence="2" key="2">
    <citation type="submission" date="2022-06" db="UniProtKB">
        <authorList>
            <consortium name="EnsemblMetazoa"/>
        </authorList>
    </citation>
    <scope>IDENTIFICATION</scope>
</reference>